<evidence type="ECO:0000313" key="1">
    <source>
        <dbReference type="EMBL" id="RZC51209.1"/>
    </source>
</evidence>
<dbReference type="STRING" id="3469.A0A4Y7IUN4"/>
<dbReference type="Proteomes" id="UP000316621">
    <property type="component" value="Chromosome 2"/>
</dbReference>
<keyword evidence="2" id="KW-1185">Reference proteome</keyword>
<protein>
    <submittedName>
        <fullName evidence="1">Uncharacterized protein</fullName>
    </submittedName>
</protein>
<name>A0A4Y7IUN4_PAPSO</name>
<accession>A0A4Y7IUN4</accession>
<dbReference type="AlphaFoldDB" id="A0A4Y7IUN4"/>
<dbReference type="EMBL" id="CM010716">
    <property type="protein sequence ID" value="RZC51209.1"/>
    <property type="molecule type" value="Genomic_DNA"/>
</dbReference>
<gene>
    <name evidence="1" type="ORF">C5167_019631</name>
</gene>
<dbReference type="Gramene" id="RZC51209">
    <property type="protein sequence ID" value="RZC51209"/>
    <property type="gene ID" value="C5167_019631"/>
</dbReference>
<proteinExistence type="predicted"/>
<reference evidence="1 2" key="1">
    <citation type="journal article" date="2018" name="Science">
        <title>The opium poppy genome and morphinan production.</title>
        <authorList>
            <person name="Guo L."/>
            <person name="Winzer T."/>
            <person name="Yang X."/>
            <person name="Li Y."/>
            <person name="Ning Z."/>
            <person name="He Z."/>
            <person name="Teodor R."/>
            <person name="Lu Y."/>
            <person name="Bowser T.A."/>
            <person name="Graham I.A."/>
            <person name="Ye K."/>
        </authorList>
    </citation>
    <scope>NUCLEOTIDE SEQUENCE [LARGE SCALE GENOMIC DNA]</scope>
    <source>
        <strain evidence="2">cv. HN1</strain>
        <tissue evidence="1">Leaves</tissue>
    </source>
</reference>
<sequence length="130" mass="13802">MNMVMALDKGEVSEVKEEKLVKAAKKGAAILDQHLPDQYKTNYHVLEHNQTAGDVQRGGDAVAAPALAAGGDWTDTVVPAAGVDASLESAAASSLQLQVGNEGCSNVLYFLPVFSHVLKVFYRTLLSMLS</sequence>
<evidence type="ECO:0000313" key="2">
    <source>
        <dbReference type="Proteomes" id="UP000316621"/>
    </source>
</evidence>
<organism evidence="1 2">
    <name type="scientific">Papaver somniferum</name>
    <name type="common">Opium poppy</name>
    <dbReference type="NCBI Taxonomy" id="3469"/>
    <lineage>
        <taxon>Eukaryota</taxon>
        <taxon>Viridiplantae</taxon>
        <taxon>Streptophyta</taxon>
        <taxon>Embryophyta</taxon>
        <taxon>Tracheophyta</taxon>
        <taxon>Spermatophyta</taxon>
        <taxon>Magnoliopsida</taxon>
        <taxon>Ranunculales</taxon>
        <taxon>Papaveraceae</taxon>
        <taxon>Papaveroideae</taxon>
        <taxon>Papaver</taxon>
    </lineage>
</organism>